<accession>A0A9Y1N8E7</accession>
<evidence type="ECO:0000256" key="1">
    <source>
        <dbReference type="SAM" id="MobiDB-lite"/>
    </source>
</evidence>
<evidence type="ECO:0000313" key="3">
    <source>
        <dbReference type="EMBL" id="WEG71122.1"/>
    </source>
</evidence>
<feature type="region of interest" description="Disordered" evidence="1">
    <location>
        <begin position="114"/>
        <end position="133"/>
    </location>
</feature>
<reference evidence="3" key="1">
    <citation type="submission" date="2022-09" db="EMBL/GenBank/DDBJ databases">
        <authorList>
            <person name="Vucak M."/>
            <person name="Davison A.J."/>
        </authorList>
    </citation>
    <scope>NUCLEOTIDE SEQUENCE</scope>
    <source>
        <strain evidence="2">Mnat29</strain>
        <strain evidence="3">Mnat36</strain>
    </source>
</reference>
<evidence type="ECO:0000313" key="2">
    <source>
        <dbReference type="EMBL" id="WEG68758.1"/>
    </source>
</evidence>
<dbReference type="EMBL" id="OP429138">
    <property type="protein sequence ID" value="WEG71122.1"/>
    <property type="molecule type" value="Genomic_DNA"/>
</dbReference>
<feature type="compositionally biased region" description="Acidic residues" evidence="1">
    <location>
        <begin position="67"/>
        <end position="77"/>
    </location>
</feature>
<name>A0A9Y1N8E7_9BETA</name>
<proteinExistence type="predicted"/>
<dbReference type="EMBL" id="OP429122">
    <property type="protein sequence ID" value="WEG68894.1"/>
    <property type="molecule type" value="Genomic_DNA"/>
</dbReference>
<protein>
    <submittedName>
        <fullName evidence="3">Protein m29.1</fullName>
    </submittedName>
</protein>
<dbReference type="EMBL" id="OP429121">
    <property type="protein sequence ID" value="WEG68758.1"/>
    <property type="molecule type" value="Genomic_DNA"/>
</dbReference>
<sequence>MAEVQSKEEMWEKCFEIMVFSQGRYSIKDIKKVVAFWDTLPPEEQKRFDNEVAAECRRQQEQIFGEASDDQFDDGIDDSGNSEGGGEVEVITTFEDIERMNVVMNRALSLYGSSRRECNHPTDSHRRGSRDRV</sequence>
<gene>
    <name evidence="3" type="primary">m29.1</name>
</gene>
<reference evidence="3" key="2">
    <citation type="submission" date="2023-06" db="EMBL/GenBank/DDBJ databases">
        <title>Isolation and genome sequencing of cytomegaloviruses from Natal multimammate mice (Mastomys natalensis).</title>
        <authorList>
            <person name="Jarvis M.A."/>
            <person name="Davison A.J."/>
        </authorList>
    </citation>
    <scope>NUCLEOTIDE SEQUENCE</scope>
    <source>
        <strain evidence="2">Mnat29</strain>
        <strain evidence="3">Mnat36</strain>
    </source>
</reference>
<organism evidence="3">
    <name type="scientific">Mastomys natalensis cytomegalovirus 1</name>
    <dbReference type="NCBI Taxonomy" id="2973541"/>
    <lineage>
        <taxon>Viruses</taxon>
        <taxon>Duplodnaviria</taxon>
        <taxon>Heunggongvirae</taxon>
        <taxon>Peploviricota</taxon>
        <taxon>Herviviricetes</taxon>
        <taxon>Herpesvirales</taxon>
        <taxon>Orthoherpesviridae</taxon>
        <taxon>Betaherpesvirinae</taxon>
        <taxon>Muromegalovirus</taxon>
    </lineage>
</organism>
<feature type="region of interest" description="Disordered" evidence="1">
    <location>
        <begin position="64"/>
        <end position="87"/>
    </location>
</feature>